<dbReference type="PANTHER" id="PTHR11905:SF159">
    <property type="entry name" value="ADAM METALLOPROTEASE"/>
    <property type="match status" value="1"/>
</dbReference>
<evidence type="ECO:0000256" key="10">
    <source>
        <dbReference type="SAM" id="SignalP"/>
    </source>
</evidence>
<comment type="caution">
    <text evidence="8">Lacks conserved residue(s) required for the propagation of feature annotation.</text>
</comment>
<evidence type="ECO:0000313" key="13">
    <source>
        <dbReference type="Proteomes" id="UP001497497"/>
    </source>
</evidence>
<sequence length="499" mass="56756">MLGMMSTNNRILNLVTCIVLFCVVAVSGKQGNTQEKPTYYIDVMAVVDYSVYIKFLTEAGSNKTAAEENIREYYAFIFDGVDQRYQSITTDYTIRVFLGYVMVLNIVELSPFATNDSIDVDPEEAMLTFKGWISQFKYSYITYDHFMLFTAIKIKDKETNPYSLGISYQSSICEGDNRSVSIIHEKNDYESIHLAAHELGHSLSAEHDGEGNNCSSTERYIMSAGYHQETTMNQAWYFSTCSLKKFNLYIRALLSNYGGGRQCLTESIPRDSKIPDVSGRLLGHEIQPDLQCQLLFGPSTGYRRNITNKGSIMCKEMQCYDATSKKITKRPALDGTICGNLKICRLGQCVSDPRAPEVEESCMFGDQPGIIDNGKTCPQLVKHSALCYYFPLVRQTCCKSCQAELAVRYFVEVGNITMCRSCQPRETPLSGCENSKRRLKKITSKFVCFSNARWCCYSCMRTNRTFQSEWNGDKKKLTWLLPLIFIIIVVMIIFFFCCR</sequence>
<evidence type="ECO:0000259" key="11">
    <source>
        <dbReference type="PROSITE" id="PS50215"/>
    </source>
</evidence>
<dbReference type="Gene3D" id="3.40.1620.60">
    <property type="match status" value="1"/>
</dbReference>
<keyword evidence="1" id="KW-0645">Protease</keyword>
<keyword evidence="9" id="KW-1133">Transmembrane helix</keyword>
<keyword evidence="2 8" id="KW-0479">Metal-binding</keyword>
<evidence type="ECO:0000256" key="2">
    <source>
        <dbReference type="ARBA" id="ARBA00022723"/>
    </source>
</evidence>
<name>A0AAV2IEP8_LYMST</name>
<organism evidence="12 13">
    <name type="scientific">Lymnaea stagnalis</name>
    <name type="common">Great pond snail</name>
    <name type="synonym">Helix stagnalis</name>
    <dbReference type="NCBI Taxonomy" id="6523"/>
    <lineage>
        <taxon>Eukaryota</taxon>
        <taxon>Metazoa</taxon>
        <taxon>Spiralia</taxon>
        <taxon>Lophotrochozoa</taxon>
        <taxon>Mollusca</taxon>
        <taxon>Gastropoda</taxon>
        <taxon>Heterobranchia</taxon>
        <taxon>Euthyneura</taxon>
        <taxon>Panpulmonata</taxon>
        <taxon>Hygrophila</taxon>
        <taxon>Lymnaeoidea</taxon>
        <taxon>Lymnaeidae</taxon>
        <taxon>Lymnaea</taxon>
    </lineage>
</organism>
<dbReference type="EMBL" id="CAXITT010000703">
    <property type="protein sequence ID" value="CAL1545371.1"/>
    <property type="molecule type" value="Genomic_DNA"/>
</dbReference>
<keyword evidence="9" id="KW-0812">Transmembrane</keyword>
<keyword evidence="4 8" id="KW-0862">Zinc</keyword>
<evidence type="ECO:0000313" key="12">
    <source>
        <dbReference type="EMBL" id="CAL1545371.1"/>
    </source>
</evidence>
<dbReference type="InterPro" id="IPR041645">
    <property type="entry name" value="ADAMTS_CR_2"/>
</dbReference>
<dbReference type="PROSITE" id="PS50215">
    <property type="entry name" value="ADAM_MEPRO"/>
    <property type="match status" value="1"/>
</dbReference>
<dbReference type="GO" id="GO:0004222">
    <property type="term" value="F:metalloendopeptidase activity"/>
    <property type="evidence" value="ECO:0007669"/>
    <property type="project" value="InterPro"/>
</dbReference>
<keyword evidence="5" id="KW-0482">Metalloprotease</keyword>
<proteinExistence type="predicted"/>
<feature type="chain" id="PRO_5043920661" description="Peptidase M12B domain-containing protein" evidence="10">
    <location>
        <begin position="29"/>
        <end position="499"/>
    </location>
</feature>
<feature type="transmembrane region" description="Helical" evidence="9">
    <location>
        <begin position="477"/>
        <end position="498"/>
    </location>
</feature>
<reference evidence="12 13" key="1">
    <citation type="submission" date="2024-04" db="EMBL/GenBank/DDBJ databases">
        <authorList>
            <consortium name="Genoscope - CEA"/>
            <person name="William W."/>
        </authorList>
    </citation>
    <scope>NUCLEOTIDE SEQUENCE [LARGE SCALE GENOMIC DNA]</scope>
</reference>
<feature type="binding site" evidence="8">
    <location>
        <position position="197"/>
    </location>
    <ligand>
        <name>Zn(2+)</name>
        <dbReference type="ChEBI" id="CHEBI:29105"/>
        <note>catalytic</note>
    </ligand>
</feature>
<evidence type="ECO:0000256" key="8">
    <source>
        <dbReference type="PROSITE-ProRule" id="PRU00276"/>
    </source>
</evidence>
<feature type="binding site" evidence="8">
    <location>
        <position position="201"/>
    </location>
    <ligand>
        <name>Zn(2+)</name>
        <dbReference type="ChEBI" id="CHEBI:29105"/>
        <note>catalytic</note>
    </ligand>
</feature>
<feature type="active site" evidence="8">
    <location>
        <position position="198"/>
    </location>
</feature>
<dbReference type="Proteomes" id="UP001497497">
    <property type="component" value="Unassembled WGS sequence"/>
</dbReference>
<dbReference type="Pfam" id="PF17771">
    <property type="entry name" value="ADAMTS_CR_2"/>
    <property type="match status" value="1"/>
</dbReference>
<evidence type="ECO:0000256" key="7">
    <source>
        <dbReference type="ARBA" id="ARBA00023180"/>
    </source>
</evidence>
<dbReference type="SMART" id="SM00608">
    <property type="entry name" value="ACR"/>
    <property type="match status" value="1"/>
</dbReference>
<evidence type="ECO:0000256" key="6">
    <source>
        <dbReference type="ARBA" id="ARBA00023157"/>
    </source>
</evidence>
<evidence type="ECO:0000256" key="5">
    <source>
        <dbReference type="ARBA" id="ARBA00023049"/>
    </source>
</evidence>
<keyword evidence="10" id="KW-0732">Signal</keyword>
<keyword evidence="3" id="KW-0378">Hydrolase</keyword>
<gene>
    <name evidence="12" type="ORF">GSLYS_00018854001</name>
</gene>
<dbReference type="InterPro" id="IPR001590">
    <property type="entry name" value="Peptidase_M12B"/>
</dbReference>
<dbReference type="AlphaFoldDB" id="A0AAV2IEP8"/>
<dbReference type="GO" id="GO:0006509">
    <property type="term" value="P:membrane protein ectodomain proteolysis"/>
    <property type="evidence" value="ECO:0007669"/>
    <property type="project" value="TreeGrafter"/>
</dbReference>
<evidence type="ECO:0000256" key="3">
    <source>
        <dbReference type="ARBA" id="ARBA00022801"/>
    </source>
</evidence>
<accession>A0AAV2IEP8</accession>
<comment type="caution">
    <text evidence="12">The sequence shown here is derived from an EMBL/GenBank/DDBJ whole genome shotgun (WGS) entry which is preliminary data.</text>
</comment>
<dbReference type="GO" id="GO:0046872">
    <property type="term" value="F:metal ion binding"/>
    <property type="evidence" value="ECO:0007669"/>
    <property type="project" value="UniProtKB-KW"/>
</dbReference>
<feature type="signal peptide" evidence="10">
    <location>
        <begin position="1"/>
        <end position="28"/>
    </location>
</feature>
<dbReference type="InterPro" id="IPR024079">
    <property type="entry name" value="MetalloPept_cat_dom_sf"/>
</dbReference>
<protein>
    <recommendedName>
        <fullName evidence="11">Peptidase M12B domain-containing protein</fullName>
    </recommendedName>
</protein>
<keyword evidence="6" id="KW-1015">Disulfide bond</keyword>
<keyword evidence="9" id="KW-0472">Membrane</keyword>
<feature type="domain" description="Peptidase M12B" evidence="11">
    <location>
        <begin position="39"/>
        <end position="250"/>
    </location>
</feature>
<dbReference type="Gene3D" id="3.40.390.10">
    <property type="entry name" value="Collagenase (Catalytic Domain)"/>
    <property type="match status" value="1"/>
</dbReference>
<evidence type="ECO:0000256" key="4">
    <source>
        <dbReference type="ARBA" id="ARBA00022833"/>
    </source>
</evidence>
<evidence type="ECO:0000256" key="9">
    <source>
        <dbReference type="SAM" id="Phobius"/>
    </source>
</evidence>
<evidence type="ECO:0000256" key="1">
    <source>
        <dbReference type="ARBA" id="ARBA00022670"/>
    </source>
</evidence>
<keyword evidence="13" id="KW-1185">Reference proteome</keyword>
<dbReference type="Pfam" id="PF01421">
    <property type="entry name" value="Reprolysin"/>
    <property type="match status" value="1"/>
</dbReference>
<feature type="binding site" evidence="8">
    <location>
        <position position="207"/>
    </location>
    <ligand>
        <name>Zn(2+)</name>
        <dbReference type="ChEBI" id="CHEBI:29105"/>
        <note>catalytic</note>
    </ligand>
</feature>
<keyword evidence="7" id="KW-0325">Glycoprotein</keyword>
<dbReference type="InterPro" id="IPR006586">
    <property type="entry name" value="ADAM_Cys-rich"/>
</dbReference>
<dbReference type="SUPFAM" id="SSF55486">
    <property type="entry name" value="Metalloproteases ('zincins'), catalytic domain"/>
    <property type="match status" value="1"/>
</dbReference>
<dbReference type="PANTHER" id="PTHR11905">
    <property type="entry name" value="ADAM A DISINTEGRIN AND METALLOPROTEASE DOMAIN"/>
    <property type="match status" value="1"/>
</dbReference>